<protein>
    <submittedName>
        <fullName evidence="1">Uncharacterized protein</fullName>
    </submittedName>
</protein>
<sequence length="275" mass="31873">MAFDQVEFITLLTDYYEFCNRIFWDHSVVAEAPNNGWPSITQSTMANLHKTDAVIDLLRHMPFVDFVEPDKAHGKHVIMVNTRIQDYRSDEMQNRIRDGDLEYYVEPICDPLPPSCISFGNSNGRNGYNLVVNTADGYVYWGDPNGQHDEPAPELNAVVQERYAGNETERWREGFNVYRPSEFFALCKQRFRELRWIGLQTDVVEAVPMEWDFDDAGDEFKALVRKMRRAGWPGDGEGRDWDREAFEAALNMYSDEEDEDAVREATKALDDTHVH</sequence>
<dbReference type="Proteomes" id="UP000800040">
    <property type="component" value="Unassembled WGS sequence"/>
</dbReference>
<evidence type="ECO:0000313" key="2">
    <source>
        <dbReference type="Proteomes" id="UP000800040"/>
    </source>
</evidence>
<dbReference type="EMBL" id="ML975784">
    <property type="protein sequence ID" value="KAF1828016.1"/>
    <property type="molecule type" value="Genomic_DNA"/>
</dbReference>
<accession>A0A6A5JWS2</accession>
<organism evidence="1 2">
    <name type="scientific">Decorospora gaudefroyi</name>
    <dbReference type="NCBI Taxonomy" id="184978"/>
    <lineage>
        <taxon>Eukaryota</taxon>
        <taxon>Fungi</taxon>
        <taxon>Dikarya</taxon>
        <taxon>Ascomycota</taxon>
        <taxon>Pezizomycotina</taxon>
        <taxon>Dothideomycetes</taxon>
        <taxon>Pleosporomycetidae</taxon>
        <taxon>Pleosporales</taxon>
        <taxon>Pleosporineae</taxon>
        <taxon>Pleosporaceae</taxon>
        <taxon>Decorospora</taxon>
    </lineage>
</organism>
<gene>
    <name evidence="1" type="ORF">BDW02DRAFT_575190</name>
</gene>
<dbReference type="OrthoDB" id="5343383at2759"/>
<name>A0A6A5JWS2_9PLEO</name>
<dbReference type="AlphaFoldDB" id="A0A6A5JWS2"/>
<reference evidence="1" key="1">
    <citation type="submission" date="2020-01" db="EMBL/GenBank/DDBJ databases">
        <authorList>
            <consortium name="DOE Joint Genome Institute"/>
            <person name="Haridas S."/>
            <person name="Albert R."/>
            <person name="Binder M."/>
            <person name="Bloem J."/>
            <person name="Labutti K."/>
            <person name="Salamov A."/>
            <person name="Andreopoulos B."/>
            <person name="Baker S.E."/>
            <person name="Barry K."/>
            <person name="Bills G."/>
            <person name="Bluhm B.H."/>
            <person name="Cannon C."/>
            <person name="Castanera R."/>
            <person name="Culley D.E."/>
            <person name="Daum C."/>
            <person name="Ezra D."/>
            <person name="Gonzalez J.B."/>
            <person name="Henrissat B."/>
            <person name="Kuo A."/>
            <person name="Liang C."/>
            <person name="Lipzen A."/>
            <person name="Lutzoni F."/>
            <person name="Magnuson J."/>
            <person name="Mondo S."/>
            <person name="Nolan M."/>
            <person name="Ohm R."/>
            <person name="Pangilinan J."/>
            <person name="Park H.-J."/>
            <person name="Ramirez L."/>
            <person name="Alfaro M."/>
            <person name="Sun H."/>
            <person name="Tritt A."/>
            <person name="Yoshinaga Y."/>
            <person name="Zwiers L.-H."/>
            <person name="Turgeon B.G."/>
            <person name="Goodwin S.B."/>
            <person name="Spatafora J.W."/>
            <person name="Crous P.W."/>
            <person name="Grigoriev I.V."/>
        </authorList>
    </citation>
    <scope>NUCLEOTIDE SEQUENCE</scope>
    <source>
        <strain evidence="1">P77</strain>
    </source>
</reference>
<evidence type="ECO:0000313" key="1">
    <source>
        <dbReference type="EMBL" id="KAF1828016.1"/>
    </source>
</evidence>
<proteinExistence type="predicted"/>
<keyword evidence="2" id="KW-1185">Reference proteome</keyword>